<sequence>MESLSFAIELQIGTFAAKMPSSGDLILVVKDEDSMLTSPPHRIFVSAQSDCVDINQSLVFTTRFKPISDGGFEQRFLHLKFQLIQENTQAGAARTSSQIVKELGINRLEMSQFLQAGPLGKKHSKNLKILKCPGNPDATVSLSITILEQVEEKPSQPYTDESSYKSENSSSIFSSADNRSSMGYQSINGRSEHSHLGARDSSQVSQMKVLAQSRSEKNFMEMKFKSSSNLMPTRLNPNGGQDPKVKESVSQSPDQQEEIEISPKTRSAINIQRFNQPKVKVIKRNPQQEGLPLTENLSNQGSSEKNNRIDNLIKSLNQDDEKIKQQLMQIMMMEKHIESLQIENHQLRQINEQQTLVIQHLQRQHKAFYEMQQNLLQTPPPLASQNSQLELENATLKNQVQDMQQKYQHLLTLFRQQQSNSQQQETEKQNQQKKASKTKKLRNQTSHQIYEKDGSNGGSTDDERDEFGGANTEDGVQTESNITGLRRSAPKQQPVFDSDEEFKSLPEFTLLDKYNYLKKKISTVVRDKEETETELAMAKIRWADLELQYDNLHLRLHQAGQRYTQVVMQKTALENQLMQTKQELGEAMNQVYEVEKQTGISRISVPIQPSGTQLSSQIGVGIPMSHRDQISKEESKADALPQQQLQNQKVVLQKQTTSSRLRRFFKK</sequence>
<feature type="compositionally biased region" description="Polar residues" evidence="2">
    <location>
        <begin position="225"/>
        <end position="239"/>
    </location>
</feature>
<dbReference type="OrthoDB" id="10612843at2759"/>
<feature type="compositionally biased region" description="Low complexity" evidence="2">
    <location>
        <begin position="165"/>
        <end position="181"/>
    </location>
</feature>
<comment type="caution">
    <text evidence="3">The sequence shown here is derived from an EMBL/GenBank/DDBJ whole genome shotgun (WGS) entry which is preliminary data.</text>
</comment>
<accession>A0A8J8NWW4</accession>
<reference evidence="3" key="1">
    <citation type="submission" date="2019-06" db="EMBL/GenBank/DDBJ databases">
        <authorList>
            <person name="Zheng W."/>
        </authorList>
    </citation>
    <scope>NUCLEOTIDE SEQUENCE</scope>
    <source>
        <strain evidence="3">QDHG01</strain>
    </source>
</reference>
<dbReference type="AlphaFoldDB" id="A0A8J8NWW4"/>
<feature type="region of interest" description="Disordered" evidence="2">
    <location>
        <begin position="417"/>
        <end position="499"/>
    </location>
</feature>
<evidence type="ECO:0000256" key="1">
    <source>
        <dbReference type="SAM" id="Coils"/>
    </source>
</evidence>
<evidence type="ECO:0000313" key="4">
    <source>
        <dbReference type="Proteomes" id="UP000785679"/>
    </source>
</evidence>
<organism evidence="3 4">
    <name type="scientific">Halteria grandinella</name>
    <dbReference type="NCBI Taxonomy" id="5974"/>
    <lineage>
        <taxon>Eukaryota</taxon>
        <taxon>Sar</taxon>
        <taxon>Alveolata</taxon>
        <taxon>Ciliophora</taxon>
        <taxon>Intramacronucleata</taxon>
        <taxon>Spirotrichea</taxon>
        <taxon>Stichotrichia</taxon>
        <taxon>Sporadotrichida</taxon>
        <taxon>Halteriidae</taxon>
        <taxon>Halteria</taxon>
    </lineage>
</organism>
<evidence type="ECO:0000313" key="3">
    <source>
        <dbReference type="EMBL" id="TNV82663.1"/>
    </source>
</evidence>
<gene>
    <name evidence="3" type="ORF">FGO68_gene17469</name>
</gene>
<proteinExistence type="predicted"/>
<protein>
    <recommendedName>
        <fullName evidence="5">C2 NT-type domain-containing protein</fullName>
    </recommendedName>
</protein>
<feature type="coiled-coil region" evidence="1">
    <location>
        <begin position="570"/>
        <end position="597"/>
    </location>
</feature>
<evidence type="ECO:0008006" key="5">
    <source>
        <dbReference type="Google" id="ProtNLM"/>
    </source>
</evidence>
<name>A0A8J8NWW4_HALGN</name>
<evidence type="ECO:0000256" key="2">
    <source>
        <dbReference type="SAM" id="MobiDB-lite"/>
    </source>
</evidence>
<feature type="compositionally biased region" description="Polar residues" evidence="2">
    <location>
        <begin position="474"/>
        <end position="483"/>
    </location>
</feature>
<keyword evidence="4" id="KW-1185">Reference proteome</keyword>
<dbReference type="EMBL" id="RRYP01004698">
    <property type="protein sequence ID" value="TNV82663.1"/>
    <property type="molecule type" value="Genomic_DNA"/>
</dbReference>
<feature type="region of interest" description="Disordered" evidence="2">
    <location>
        <begin position="151"/>
        <end position="261"/>
    </location>
</feature>
<dbReference type="Proteomes" id="UP000785679">
    <property type="component" value="Unassembled WGS sequence"/>
</dbReference>
<feature type="compositionally biased region" description="Basic and acidic residues" evidence="2">
    <location>
        <begin position="214"/>
        <end position="224"/>
    </location>
</feature>
<keyword evidence="1" id="KW-0175">Coiled coil</keyword>